<evidence type="ECO:0000313" key="4">
    <source>
        <dbReference type="EMBL" id="TSJ98038.1"/>
    </source>
</evidence>
<evidence type="ECO:0000313" key="5">
    <source>
        <dbReference type="Proteomes" id="UP000319483"/>
    </source>
</evidence>
<dbReference type="EMBL" id="VMHM01000013">
    <property type="protein sequence ID" value="TSJ98038.1"/>
    <property type="molecule type" value="Genomic_DNA"/>
</dbReference>
<accession>A0A556SAB0</accession>
<keyword evidence="1" id="KW-0175">Coiled coil</keyword>
<evidence type="ECO:0000259" key="3">
    <source>
        <dbReference type="Pfam" id="PF20693"/>
    </source>
</evidence>
<dbReference type="InterPro" id="IPR048428">
    <property type="entry name" value="YobI-NTPase"/>
</dbReference>
<gene>
    <name evidence="4" type="ORF">FPQ15_10225</name>
</gene>
<evidence type="ECO:0000256" key="2">
    <source>
        <dbReference type="SAM" id="Phobius"/>
    </source>
</evidence>
<name>A0A556SAB0_9GAMM</name>
<dbReference type="RefSeq" id="WP_144092514.1">
    <property type="nucleotide sequence ID" value="NZ_VMHM01000013.1"/>
</dbReference>
<reference evidence="4 5" key="1">
    <citation type="submission" date="2019-07" db="EMBL/GenBank/DDBJ databases">
        <title>Gilliamella genomes.</title>
        <authorList>
            <person name="Zheng H."/>
        </authorList>
    </citation>
    <scope>NUCLEOTIDE SEQUENCE [LARGE SCALE GENOMIC DNA]</scope>
    <source>
        <strain evidence="4 5">W8127</strain>
    </source>
</reference>
<feature type="transmembrane region" description="Helical" evidence="2">
    <location>
        <begin position="176"/>
        <end position="194"/>
    </location>
</feature>
<keyword evidence="2" id="KW-0812">Transmembrane</keyword>
<proteinExistence type="predicted"/>
<keyword evidence="2" id="KW-1133">Transmembrane helix</keyword>
<dbReference type="Proteomes" id="UP000319483">
    <property type="component" value="Unassembled WGS sequence"/>
</dbReference>
<feature type="domain" description="YobI-like P-loop NTPase" evidence="3">
    <location>
        <begin position="309"/>
        <end position="434"/>
    </location>
</feature>
<comment type="caution">
    <text evidence="4">The sequence shown here is derived from an EMBL/GenBank/DDBJ whole genome shotgun (WGS) entry which is preliminary data.</text>
</comment>
<organism evidence="4 5">
    <name type="scientific">Gilliamella apicola</name>
    <dbReference type="NCBI Taxonomy" id="1196095"/>
    <lineage>
        <taxon>Bacteria</taxon>
        <taxon>Pseudomonadati</taxon>
        <taxon>Pseudomonadota</taxon>
        <taxon>Gammaproteobacteria</taxon>
        <taxon>Orbales</taxon>
        <taxon>Orbaceae</taxon>
        <taxon>Gilliamella</taxon>
    </lineage>
</organism>
<protein>
    <recommendedName>
        <fullName evidence="3">YobI-like P-loop NTPase domain-containing protein</fullName>
    </recommendedName>
</protein>
<dbReference type="Pfam" id="PF20693">
    <property type="entry name" value="YobI-ATPase"/>
    <property type="match status" value="2"/>
</dbReference>
<keyword evidence="2" id="KW-0472">Membrane</keyword>
<feature type="coiled-coil region" evidence="1">
    <location>
        <begin position="548"/>
        <end position="579"/>
    </location>
</feature>
<feature type="domain" description="YobI-like P-loop NTPase" evidence="3">
    <location>
        <begin position="36"/>
        <end position="283"/>
    </location>
</feature>
<sequence>MVDNQNGAKQLAQAQENITFEKLTPTTLSSDEMIGYNEALDFIFKEEDLLNIAISGPYASGKSSVIKTYEEKHHKNLKGIHISLSYFSPNLKSKIKNKNPDNEFTFNDELMLERKIINQLIHQIEPKQIPYTDFKVKAEPNNWINKVWAGIIALFFCCFIFKGTTLFNKIFVEHTLILIGLSFTLFTFISYKALDLQNRKNLIRKLKIFESELDISSECDVSYFDKYLDEIIYILRKSKLDFIVFEDIDRYDDNLILSKLRELNYIYNKRQKNNKKKLFKFIYKSFEFICKPFKFICNKIQKNHKEKEKQKKKGKQIKFIYLIKDEIFDSKERTKFFDYILPIVPVMDNSNSLGKMEDLFKSKNIYSDFSISFLDTLSLYLDDIRLIKNICNEYIIYKKKLPHQASWFKKENLLAIIVYKNIFPEDYSLTRLGLGQGVVHRIIESLIKQRNSIYQTQIEQLDKAIQSKKDIIKMKETNHLENVDELKALYIKFPSEIYSVNYQFDDGTKISVLNRIELISSLIKNNYKINNYYNEIDCRQYFNDLEKNSEYKNRREKLEIILENEKSTLLAEIRELEKEKLQLKSPNKISEVIKIKQDNNTTIETLFKDHIYDQITDTEEKIEHKQYKSEYEKLESSCYFQLLRTLIIQGYIDENYNDYTSFYDEQGLPQNDTLFLRNINERILNDWQLELKKPEIVLKRLNSYNSSKFNEPAVLNFSLLDHILATNKTRDLFQFINLFKSNREVDFVNEYLARYFTLLINNNIKYKTEHLCLFIKKLNIRFGNIWSLLNIFDPRLYVYLSFIHNQLIELEKMHGLVALKEFIEERNDFLCIDEEWNTIFQLLDETKDYLSKITDALAIMEIKFKQIEHSTPELLALVEANNHYELNYVNVKHILENKYNLTNFDSQIIQTLLTLGDNAPVNTYFQNNPAPLVSSIAKSDIPIIDDNEDTVLFILNHDAISLSVKIAYIDKISLTIKLLEQVTDKGVWNILLEKQKIEYSAENIVHYFFNYKLEKENNKDRKINDQLANFINSSNKNISSQQADLEKLISDEDDLNLFFRQIILNTKLNPDKYSMLISWFNGRYYPNFDYKELSKENISILIQLKTIGLGEEQDLDFIRENYPDNIQELIIHNFNDYINKLNKDSSLINDEEIISLLSEEISLNKKFSLLALTKESISINNKNYPTKLQNYILENNFDVSDLTYITNHQFYDSTTDEIKQIIKQLCVEYQEEILEFRKISYSLLIELLKITEFSLDDKYSLLCNQINQLNIEETYQAFKILEQDPTNQSLFSNLFIFKRPSFDDTTLNQKIMEELNLKWKLKYEIKEDKIMGYGQKLIEI</sequence>
<evidence type="ECO:0000256" key="1">
    <source>
        <dbReference type="SAM" id="Coils"/>
    </source>
</evidence>